<dbReference type="AlphaFoldDB" id="A0A401KLC6"/>
<evidence type="ECO:0000313" key="2">
    <source>
        <dbReference type="Proteomes" id="UP000286921"/>
    </source>
</evidence>
<comment type="caution">
    <text evidence="1">The sequence shown here is derived from an EMBL/GenBank/DDBJ whole genome shotgun (WGS) entry which is preliminary data.</text>
</comment>
<keyword evidence="2" id="KW-1185">Reference proteome</keyword>
<evidence type="ECO:0000313" key="1">
    <source>
        <dbReference type="EMBL" id="GCB20107.1"/>
    </source>
</evidence>
<sequence>MHRHLGPLTGVTGGWAEEWKGTQEWVLAPRAAECGLRKRAQRASRRSSLLDHRTFARRSVAREGRWYYVEGERQLISAAGSPPTLLPCQQSPLLTGGAQVLRASLQERGARPPRPLAESETRRLNHARGARCCRVSEVRGPFSSPAPMESVDRWPLASLLLQIPGGAAPREPPFVGVSAGLDPPPRAVCRSLPAPARAIPGRVYLRADRFLGATVGQLDGHLCTPGAPGCRCGRALRCPFQSEAYVTRCLFGGFGN</sequence>
<proteinExistence type="predicted"/>
<dbReference type="Proteomes" id="UP000286921">
    <property type="component" value="Unassembled WGS sequence"/>
</dbReference>
<accession>A0A401KLC6</accession>
<organism evidence="1 2">
    <name type="scientific">Aspergillus awamori</name>
    <name type="common">Black koji mold</name>
    <dbReference type="NCBI Taxonomy" id="105351"/>
    <lineage>
        <taxon>Eukaryota</taxon>
        <taxon>Fungi</taxon>
        <taxon>Dikarya</taxon>
        <taxon>Ascomycota</taxon>
        <taxon>Pezizomycotina</taxon>
        <taxon>Eurotiomycetes</taxon>
        <taxon>Eurotiomycetidae</taxon>
        <taxon>Eurotiales</taxon>
        <taxon>Aspergillaceae</taxon>
        <taxon>Aspergillus</taxon>
    </lineage>
</organism>
<gene>
    <name evidence="1" type="ORF">AAWM_02992</name>
</gene>
<name>A0A401KLC6_ASPAW</name>
<reference evidence="1 2" key="1">
    <citation type="submission" date="2016-09" db="EMBL/GenBank/DDBJ databases">
        <title>Aspergillus awamori IFM 58123T.</title>
        <authorList>
            <person name="Kusuya Y."/>
            <person name="Shimizu M."/>
            <person name="Takahashi H."/>
            <person name="Yaguchi T."/>
        </authorList>
    </citation>
    <scope>NUCLEOTIDE SEQUENCE [LARGE SCALE GENOMIC DNA]</scope>
    <source>
        <strain evidence="1 2">IFM 58123</strain>
    </source>
</reference>
<protein>
    <submittedName>
        <fullName evidence="1">Uncharacterized protein</fullName>
    </submittedName>
</protein>
<dbReference type="EMBL" id="BDHI01000006">
    <property type="protein sequence ID" value="GCB20107.1"/>
    <property type="molecule type" value="Genomic_DNA"/>
</dbReference>